<evidence type="ECO:0000313" key="2">
    <source>
        <dbReference type="EMBL" id="KAF2805426.1"/>
    </source>
</evidence>
<evidence type="ECO:0000313" key="3">
    <source>
        <dbReference type="Proteomes" id="UP000504636"/>
    </source>
</evidence>
<protein>
    <submittedName>
        <fullName evidence="2 4">Uncharacterized protein</fullName>
    </submittedName>
</protein>
<dbReference type="AlphaFoldDB" id="A0A6A6Y9D5"/>
<proteinExistence type="predicted"/>
<evidence type="ECO:0000313" key="4">
    <source>
        <dbReference type="RefSeq" id="XP_033572390.1"/>
    </source>
</evidence>
<keyword evidence="1" id="KW-0812">Transmembrane</keyword>
<dbReference type="RefSeq" id="XP_033572390.1">
    <property type="nucleotide sequence ID" value="XM_033712357.1"/>
</dbReference>
<name>A0A6A6Y9D5_9PEZI</name>
<sequence length="173" mass="18586">MCTDSEWASFATKRKPVRVSSPHGQQTATYWLQLPYRYAIPLLLVMTTLNWAVSQSMFFASTLYYRDGQEVPELSAPVLGWSASAVLLAVLLGGAGLGVCGALAVFQRYPPGPPLVGGCSLVISGACHARPDDENIEFGPMQWGVISENGNGTSHSGFASGDVRMPYHGQMCE</sequence>
<dbReference type="EMBL" id="MU003709">
    <property type="protein sequence ID" value="KAF2805426.1"/>
    <property type="molecule type" value="Genomic_DNA"/>
</dbReference>
<keyword evidence="3" id="KW-1185">Reference proteome</keyword>
<accession>A0A6A6Y9D5</accession>
<organism evidence="2">
    <name type="scientific">Mytilinidion resinicola</name>
    <dbReference type="NCBI Taxonomy" id="574789"/>
    <lineage>
        <taxon>Eukaryota</taxon>
        <taxon>Fungi</taxon>
        <taxon>Dikarya</taxon>
        <taxon>Ascomycota</taxon>
        <taxon>Pezizomycotina</taxon>
        <taxon>Dothideomycetes</taxon>
        <taxon>Pleosporomycetidae</taxon>
        <taxon>Mytilinidiales</taxon>
        <taxon>Mytilinidiaceae</taxon>
        <taxon>Mytilinidion</taxon>
    </lineage>
</organism>
<keyword evidence="1" id="KW-0472">Membrane</keyword>
<evidence type="ECO:0000256" key="1">
    <source>
        <dbReference type="SAM" id="Phobius"/>
    </source>
</evidence>
<dbReference type="PANTHER" id="PTHR35395:SF1">
    <property type="entry name" value="DUF6536 DOMAIN-CONTAINING PROTEIN"/>
    <property type="match status" value="1"/>
</dbReference>
<gene>
    <name evidence="2 4" type="ORF">BDZ99DRAFT_105306</name>
</gene>
<reference evidence="2 4" key="1">
    <citation type="journal article" date="2020" name="Stud. Mycol.">
        <title>101 Dothideomycetes genomes: a test case for predicting lifestyles and emergence of pathogens.</title>
        <authorList>
            <person name="Haridas S."/>
            <person name="Albert R."/>
            <person name="Binder M."/>
            <person name="Bloem J."/>
            <person name="Labutti K."/>
            <person name="Salamov A."/>
            <person name="Andreopoulos B."/>
            <person name="Baker S."/>
            <person name="Barry K."/>
            <person name="Bills G."/>
            <person name="Bluhm B."/>
            <person name="Cannon C."/>
            <person name="Castanera R."/>
            <person name="Culley D."/>
            <person name="Daum C."/>
            <person name="Ezra D."/>
            <person name="Gonzalez J."/>
            <person name="Henrissat B."/>
            <person name="Kuo A."/>
            <person name="Liang C."/>
            <person name="Lipzen A."/>
            <person name="Lutzoni F."/>
            <person name="Magnuson J."/>
            <person name="Mondo S."/>
            <person name="Nolan M."/>
            <person name="Ohm R."/>
            <person name="Pangilinan J."/>
            <person name="Park H.-J."/>
            <person name="Ramirez L."/>
            <person name="Alfaro M."/>
            <person name="Sun H."/>
            <person name="Tritt A."/>
            <person name="Yoshinaga Y."/>
            <person name="Zwiers L.-H."/>
            <person name="Turgeon B."/>
            <person name="Goodwin S."/>
            <person name="Spatafora J."/>
            <person name="Crous P."/>
            <person name="Grigoriev I."/>
        </authorList>
    </citation>
    <scope>NUCLEOTIDE SEQUENCE</scope>
    <source>
        <strain evidence="2 4">CBS 304.34</strain>
    </source>
</reference>
<feature type="transmembrane region" description="Helical" evidence="1">
    <location>
        <begin position="85"/>
        <end position="106"/>
    </location>
</feature>
<feature type="transmembrane region" description="Helical" evidence="1">
    <location>
        <begin position="42"/>
        <end position="65"/>
    </location>
</feature>
<reference evidence="4" key="3">
    <citation type="submission" date="2025-04" db="UniProtKB">
        <authorList>
            <consortium name="RefSeq"/>
        </authorList>
    </citation>
    <scope>IDENTIFICATION</scope>
    <source>
        <strain evidence="4">CBS 304.34</strain>
    </source>
</reference>
<keyword evidence="1" id="KW-1133">Transmembrane helix</keyword>
<reference evidence="4" key="2">
    <citation type="submission" date="2020-04" db="EMBL/GenBank/DDBJ databases">
        <authorList>
            <consortium name="NCBI Genome Project"/>
        </authorList>
    </citation>
    <scope>NUCLEOTIDE SEQUENCE</scope>
    <source>
        <strain evidence="4">CBS 304.34</strain>
    </source>
</reference>
<dbReference type="PANTHER" id="PTHR35395">
    <property type="entry name" value="DUF6536 DOMAIN-CONTAINING PROTEIN"/>
    <property type="match status" value="1"/>
</dbReference>
<dbReference type="OrthoDB" id="5429634at2759"/>
<dbReference type="GeneID" id="54453250"/>
<dbReference type="Proteomes" id="UP000504636">
    <property type="component" value="Unplaced"/>
</dbReference>